<comment type="caution">
    <text evidence="4">The sequence shown here is derived from an EMBL/GenBank/DDBJ whole genome shotgun (WGS) entry which is preliminary data.</text>
</comment>
<feature type="transmembrane region" description="Helical" evidence="1">
    <location>
        <begin position="7"/>
        <end position="24"/>
    </location>
</feature>
<accession>A0ABQ6JAP9</accession>
<evidence type="ECO:0000313" key="3">
    <source>
        <dbReference type="EMBL" id="GMA84559.1"/>
    </source>
</evidence>
<keyword evidence="5" id="KW-1185">Reference proteome</keyword>
<proteinExistence type="predicted"/>
<dbReference type="EMBL" id="BSUY01000001">
    <property type="protein sequence ID" value="GMA81686.1"/>
    <property type="molecule type" value="Genomic_DNA"/>
</dbReference>
<keyword evidence="1" id="KW-0472">Membrane</keyword>
<evidence type="ECO:0000313" key="4">
    <source>
        <dbReference type="EMBL" id="GMA84631.1"/>
    </source>
</evidence>
<dbReference type="EMBL" id="BSUY01000004">
    <property type="protein sequence ID" value="GMA84631.1"/>
    <property type="molecule type" value="Genomic_DNA"/>
</dbReference>
<keyword evidence="1" id="KW-1133">Transmembrane helix</keyword>
<reference evidence="4" key="1">
    <citation type="journal article" date="2014" name="Int. J. Syst. Evol. Microbiol.">
        <title>Complete genome of a new Firmicutes species belonging to the dominant human colonic microbiota ('Ruminococcus bicirculans') reveals two chromosomes and a selective capacity to utilize plant glucans.</title>
        <authorList>
            <consortium name="NISC Comparative Sequencing Program"/>
            <person name="Wegmann U."/>
            <person name="Louis P."/>
            <person name="Goesmann A."/>
            <person name="Henrissat B."/>
            <person name="Duncan S.H."/>
            <person name="Flint H.J."/>
        </authorList>
    </citation>
    <scope>NUCLEOTIDE SEQUENCE</scope>
    <source>
        <strain evidence="4">NBRC 102030</strain>
    </source>
</reference>
<protein>
    <submittedName>
        <fullName evidence="4">Uncharacterized protein</fullName>
    </submittedName>
</protein>
<reference evidence="5" key="2">
    <citation type="journal article" date="2019" name="Int. J. Syst. Evol. Microbiol.">
        <title>The Global Catalogue of Microorganisms (GCM) 10K type strain sequencing project: providing services to taxonomists for standard genome sequencing and annotation.</title>
        <authorList>
            <consortium name="The Broad Institute Genomics Platform"/>
            <consortium name="The Broad Institute Genome Sequencing Center for Infectious Disease"/>
            <person name="Wu L."/>
            <person name="Ma J."/>
        </authorList>
    </citation>
    <scope>NUCLEOTIDE SEQUENCE [LARGE SCALE GENOMIC DNA]</scope>
    <source>
        <strain evidence="5">NBRC 102030</strain>
    </source>
</reference>
<keyword evidence="1" id="KW-0812">Transmembrane</keyword>
<feature type="transmembrane region" description="Helical" evidence="1">
    <location>
        <begin position="44"/>
        <end position="66"/>
    </location>
</feature>
<name>A0ABQ6JAP9_9GAMM</name>
<sequence length="72" mass="8406">MTNRYNIHSSVILITVSFLRRLYFYTHTRGAVMSSEPFKDPFNFMHFAGFILVLLLPTLPASLMWLKHFGLV</sequence>
<dbReference type="EMBL" id="BSUY01000003">
    <property type="protein sequence ID" value="GMA84559.1"/>
    <property type="molecule type" value="Genomic_DNA"/>
</dbReference>
<gene>
    <name evidence="2" type="ORF">GCM10025855_12190</name>
    <name evidence="3" type="ORF">GCM10025855_40930</name>
    <name evidence="4" type="ORF">GCM10025855_41660</name>
</gene>
<evidence type="ECO:0000256" key="1">
    <source>
        <dbReference type="SAM" id="Phobius"/>
    </source>
</evidence>
<reference evidence="4" key="3">
    <citation type="submission" date="2023-02" db="EMBL/GenBank/DDBJ databases">
        <authorList>
            <person name="Sun Q."/>
            <person name="Mori K."/>
        </authorList>
    </citation>
    <scope>NUCLEOTIDE SEQUENCE</scope>
    <source>
        <strain evidence="4">NBRC 102030</strain>
    </source>
</reference>
<organism evidence="4 5">
    <name type="scientific">Shewanella glacialipiscicola</name>
    <dbReference type="NCBI Taxonomy" id="614069"/>
    <lineage>
        <taxon>Bacteria</taxon>
        <taxon>Pseudomonadati</taxon>
        <taxon>Pseudomonadota</taxon>
        <taxon>Gammaproteobacteria</taxon>
        <taxon>Alteromonadales</taxon>
        <taxon>Shewanellaceae</taxon>
        <taxon>Shewanella</taxon>
    </lineage>
</organism>
<evidence type="ECO:0000313" key="2">
    <source>
        <dbReference type="EMBL" id="GMA81686.1"/>
    </source>
</evidence>
<dbReference type="Proteomes" id="UP001157046">
    <property type="component" value="Unassembled WGS sequence"/>
</dbReference>
<evidence type="ECO:0000313" key="5">
    <source>
        <dbReference type="Proteomes" id="UP001157046"/>
    </source>
</evidence>